<protein>
    <submittedName>
        <fullName evidence="3">PGRS family protein</fullName>
    </submittedName>
</protein>
<organism evidence="3 4">
    <name type="scientific">Polyangium spumosum</name>
    <dbReference type="NCBI Taxonomy" id="889282"/>
    <lineage>
        <taxon>Bacteria</taxon>
        <taxon>Pseudomonadati</taxon>
        <taxon>Myxococcota</taxon>
        <taxon>Polyangia</taxon>
        <taxon>Polyangiales</taxon>
        <taxon>Polyangiaceae</taxon>
        <taxon>Polyangium</taxon>
    </lineage>
</organism>
<evidence type="ECO:0000256" key="2">
    <source>
        <dbReference type="SAM" id="SignalP"/>
    </source>
</evidence>
<accession>A0A6N7PSS0</accession>
<proteinExistence type="predicted"/>
<dbReference type="InterPro" id="IPR012334">
    <property type="entry name" value="Pectin_lyas_fold"/>
</dbReference>
<reference evidence="3 4" key="1">
    <citation type="submission" date="2019-10" db="EMBL/GenBank/DDBJ databases">
        <title>A soil myxobacterium in the family Polyangiaceae.</title>
        <authorList>
            <person name="Li Y."/>
            <person name="Wang J."/>
        </authorList>
    </citation>
    <scope>NUCLEOTIDE SEQUENCE [LARGE SCALE GENOMIC DNA]</scope>
    <source>
        <strain evidence="3 4">DSM 14734</strain>
    </source>
</reference>
<keyword evidence="2" id="KW-0732">Signal</keyword>
<feature type="compositionally biased region" description="Gly residues" evidence="1">
    <location>
        <begin position="433"/>
        <end position="451"/>
    </location>
</feature>
<feature type="compositionally biased region" description="Gly residues" evidence="1">
    <location>
        <begin position="399"/>
        <end position="421"/>
    </location>
</feature>
<dbReference type="RefSeq" id="WP_153819955.1">
    <property type="nucleotide sequence ID" value="NZ_WJIE01000004.1"/>
</dbReference>
<feature type="region of interest" description="Disordered" evidence="1">
    <location>
        <begin position="475"/>
        <end position="503"/>
    </location>
</feature>
<feature type="region of interest" description="Disordered" evidence="1">
    <location>
        <begin position="398"/>
        <end position="451"/>
    </location>
</feature>
<dbReference type="Proteomes" id="UP000440224">
    <property type="component" value="Unassembled WGS sequence"/>
</dbReference>
<gene>
    <name evidence="3" type="ORF">GF068_14245</name>
</gene>
<dbReference type="Gene3D" id="2.160.20.10">
    <property type="entry name" value="Single-stranded right-handed beta-helix, Pectin lyase-like"/>
    <property type="match status" value="1"/>
</dbReference>
<keyword evidence="4" id="KW-1185">Reference proteome</keyword>
<evidence type="ECO:0000256" key="1">
    <source>
        <dbReference type="SAM" id="MobiDB-lite"/>
    </source>
</evidence>
<dbReference type="OrthoDB" id="5524829at2"/>
<dbReference type="AlphaFoldDB" id="A0A6N7PSS0"/>
<comment type="caution">
    <text evidence="3">The sequence shown here is derived from an EMBL/GenBank/DDBJ whole genome shotgun (WGS) entry which is preliminary data.</text>
</comment>
<feature type="signal peptide" evidence="2">
    <location>
        <begin position="1"/>
        <end position="19"/>
    </location>
</feature>
<name>A0A6N7PSS0_9BACT</name>
<dbReference type="PROSITE" id="PS51257">
    <property type="entry name" value="PROKAR_LIPOPROTEIN"/>
    <property type="match status" value="1"/>
</dbReference>
<feature type="region of interest" description="Disordered" evidence="1">
    <location>
        <begin position="254"/>
        <end position="275"/>
    </location>
</feature>
<sequence length="503" mass="47216">MRRHSLASLLATLACAAGAAAFGGCGLDVFADCSVTKTCAGGQASTKVACSLDGDPSQPSPCGIYVSASGDDENPGTPERPLRTLGKAVGMAQAEGARPIYACAETFVEPLTLRGGEVIHGGYNCTTGTKWSAQVGVTTLSASANEVPLRVRAGGPTVLTNVEVIAADAVLPGSSSIAVIAEGSDLKLVRCHLEAGNGADGKTPPSEAQAATDGAPGKMGYAACTYSNVQEVVTMCGPVESIGGSGGFGTSPWGKAGRNSSHGKDVSGGHGGEPEEFTLTECTDGGPGADGSVGAPGAHGDLLGSISASGYEGAAGASGGEGSVGLAGGGGGAALGGSGGGKCPVGSQTIHGAGGGSGGTGGCGGKGGVGGGAGGGSFGLLSLDARLAFEDVSIVTARGGKGGDGASGQAGGNGGAGGQGGAPPLISPLKPGCNGGKGGNGGDGGHGGGGRGGHSIGIAWVGNAPPVAPGVTFELGLEGPGGLGGDPQAPAPAGVRAEAQSFD</sequence>
<evidence type="ECO:0000313" key="4">
    <source>
        <dbReference type="Proteomes" id="UP000440224"/>
    </source>
</evidence>
<dbReference type="EMBL" id="WJIE01000004">
    <property type="protein sequence ID" value="MRG93084.1"/>
    <property type="molecule type" value="Genomic_DNA"/>
</dbReference>
<evidence type="ECO:0000313" key="3">
    <source>
        <dbReference type="EMBL" id="MRG93084.1"/>
    </source>
</evidence>
<feature type="chain" id="PRO_5026940898" evidence="2">
    <location>
        <begin position="20"/>
        <end position="503"/>
    </location>
</feature>